<evidence type="ECO:0000313" key="2">
    <source>
        <dbReference type="EMBL" id="PNY27592.1"/>
    </source>
</evidence>
<proteinExistence type="predicted"/>
<evidence type="ECO:0000313" key="3">
    <source>
        <dbReference type="Proteomes" id="UP000236621"/>
    </source>
</evidence>
<sequence>MGYVMWDHARLVEAEWWERFDPLVAQGTEEAASDDERQDRDDMLESFEARSKLWHQGARGYWSPGDASRIIWPESSSGSGPVTDTEPN</sequence>
<feature type="region of interest" description="Disordered" evidence="1">
    <location>
        <begin position="58"/>
        <end position="88"/>
    </location>
</feature>
<protein>
    <submittedName>
        <fullName evidence="2">Uncharacterized protein</fullName>
    </submittedName>
</protein>
<feature type="compositionally biased region" description="Polar residues" evidence="1">
    <location>
        <begin position="74"/>
        <end position="88"/>
    </location>
</feature>
<reference evidence="2 3" key="1">
    <citation type="submission" date="2017-08" db="EMBL/GenBank/DDBJ databases">
        <title>Harnessing the power of phylogenomics to disentangle the directionality and signatures of interkingdom host jumping in the parasitic fungal genus Tolypocladium.</title>
        <authorList>
            <person name="Quandt C.A."/>
            <person name="Patterson W."/>
            <person name="Spatafora J.W."/>
        </authorList>
    </citation>
    <scope>NUCLEOTIDE SEQUENCE [LARGE SCALE GENOMIC DNA]</scope>
    <source>
        <strain evidence="2 3">CBS 113982</strain>
    </source>
</reference>
<name>A0A2K3QJ68_9HYPO</name>
<comment type="caution">
    <text evidence="2">The sequence shown here is derived from an EMBL/GenBank/DDBJ whole genome shotgun (WGS) entry which is preliminary data.</text>
</comment>
<keyword evidence="3" id="KW-1185">Reference proteome</keyword>
<dbReference type="AlphaFoldDB" id="A0A2K3QJ68"/>
<organism evidence="2 3">
    <name type="scientific">Tolypocladium capitatum</name>
    <dbReference type="NCBI Taxonomy" id="45235"/>
    <lineage>
        <taxon>Eukaryota</taxon>
        <taxon>Fungi</taxon>
        <taxon>Dikarya</taxon>
        <taxon>Ascomycota</taxon>
        <taxon>Pezizomycotina</taxon>
        <taxon>Sordariomycetes</taxon>
        <taxon>Hypocreomycetidae</taxon>
        <taxon>Hypocreales</taxon>
        <taxon>Ophiocordycipitaceae</taxon>
        <taxon>Tolypocladium</taxon>
    </lineage>
</organism>
<dbReference type="EMBL" id="NRSZ01000382">
    <property type="protein sequence ID" value="PNY27592.1"/>
    <property type="molecule type" value="Genomic_DNA"/>
</dbReference>
<accession>A0A2K3QJ68</accession>
<dbReference type="OrthoDB" id="5427059at2759"/>
<gene>
    <name evidence="2" type="ORF">TCAP_02483</name>
</gene>
<dbReference type="Proteomes" id="UP000236621">
    <property type="component" value="Unassembled WGS sequence"/>
</dbReference>
<evidence type="ECO:0000256" key="1">
    <source>
        <dbReference type="SAM" id="MobiDB-lite"/>
    </source>
</evidence>